<dbReference type="InterPro" id="IPR012341">
    <property type="entry name" value="6hp_glycosidase-like_sf"/>
</dbReference>
<dbReference type="Proteomes" id="UP001197247">
    <property type="component" value="Unassembled WGS sequence"/>
</dbReference>
<dbReference type="PANTHER" id="PTHR31047">
    <property type="entry name" value="MEIOTICALLY UP-REGULATED GENE 157 PROTEIN"/>
    <property type="match status" value="1"/>
</dbReference>
<dbReference type="PIRSF" id="PIRSF028846">
    <property type="entry name" value="UCP028846"/>
    <property type="match status" value="1"/>
</dbReference>
<evidence type="ECO:0000313" key="2">
    <source>
        <dbReference type="Proteomes" id="UP001197247"/>
    </source>
</evidence>
<dbReference type="EMBL" id="JAHBAY010000002">
    <property type="protein sequence ID" value="MBT0768592.1"/>
    <property type="molecule type" value="Genomic_DNA"/>
</dbReference>
<evidence type="ECO:0000313" key="1">
    <source>
        <dbReference type="EMBL" id="MBT0768592.1"/>
    </source>
</evidence>
<dbReference type="PANTHER" id="PTHR31047:SF0">
    <property type="entry name" value="MEIOTICALLY UP-REGULATED GENE 157 PROTEIN"/>
    <property type="match status" value="1"/>
</dbReference>
<dbReference type="SUPFAM" id="SSF48208">
    <property type="entry name" value="Six-hairpin glycosidases"/>
    <property type="match status" value="1"/>
</dbReference>
<gene>
    <name evidence="1" type="ORF">KIH74_06620</name>
</gene>
<protein>
    <submittedName>
        <fullName evidence="1">Glycoside hydrolase family 125 protein</fullName>
    </submittedName>
</protein>
<organism evidence="1 2">
    <name type="scientific">Kineosporia corallincola</name>
    <dbReference type="NCBI Taxonomy" id="2835133"/>
    <lineage>
        <taxon>Bacteria</taxon>
        <taxon>Bacillati</taxon>
        <taxon>Actinomycetota</taxon>
        <taxon>Actinomycetes</taxon>
        <taxon>Kineosporiales</taxon>
        <taxon>Kineosporiaceae</taxon>
        <taxon>Kineosporia</taxon>
    </lineage>
</organism>
<name>A0ABS5TBY1_9ACTN</name>
<dbReference type="Pfam" id="PF06824">
    <property type="entry name" value="Glyco_hydro_125"/>
    <property type="match status" value="1"/>
</dbReference>
<dbReference type="InterPro" id="IPR008313">
    <property type="entry name" value="GH125"/>
</dbReference>
<dbReference type="SMART" id="SM01149">
    <property type="entry name" value="DUF1237"/>
    <property type="match status" value="1"/>
</dbReference>
<keyword evidence="1" id="KW-0378">Hydrolase</keyword>
<comment type="caution">
    <text evidence="1">The sequence shown here is derived from an EMBL/GenBank/DDBJ whole genome shotgun (WGS) entry which is preliminary data.</text>
</comment>
<dbReference type="InterPro" id="IPR008928">
    <property type="entry name" value="6-hairpin_glycosidase_sf"/>
</dbReference>
<accession>A0ABS5TBY1</accession>
<dbReference type="GO" id="GO:0016787">
    <property type="term" value="F:hydrolase activity"/>
    <property type="evidence" value="ECO:0007669"/>
    <property type="project" value="UniProtKB-KW"/>
</dbReference>
<sequence length="436" mass="48614">MGLGRSAPTHRRGEDRGAAVKDVLQPYVDRVRQAFGDPRVAATVSDALERTLRDTLTRDGDEYFVITGDIPAMWLRDSTTQLWPYLRMLGGSRELADVVAGVLRRQFRQIGHDPYANSFNPGPTGAHYEPGDLNDDPWVWEQKYEVDSLAFPLLLAHRWWRATGRTDVFDDRAHRVFRTVVDQFRLEQRHEERSPYRFVRPGAIATETLTREGLGTPVGFTGMTWSGFRPSDDACTYGYNIPGNLLAAQALRHLAEIATACWDDAALATDAQQLSAEIVRAVAEFGVVEHPEYGLIYAYEVDGLGGTLLMDDANMPSLLSLPFLSPGLVDPEIYARTRSFALGPGNPWWFSGRAASGVGSPHTRERRVWPIALAVEGLTSGSPQRQRELVDLLLATDAGTGRMHEAFDVDDPSRFSRPWFSWADSMFCELVLTVAE</sequence>
<proteinExistence type="predicted"/>
<reference evidence="1 2" key="1">
    <citation type="submission" date="2021-05" db="EMBL/GenBank/DDBJ databases">
        <title>Kineosporia and Streptomyces sp. nov. two new marine actinobacteria isolated from Coral.</title>
        <authorList>
            <person name="Buangrab K."/>
            <person name="Sutthacheep M."/>
            <person name="Yeemin T."/>
            <person name="Harunari E."/>
            <person name="Igarashi Y."/>
            <person name="Kanchanasin P."/>
            <person name="Tanasupawat S."/>
            <person name="Phongsopitanun W."/>
        </authorList>
    </citation>
    <scope>NUCLEOTIDE SEQUENCE [LARGE SCALE GENOMIC DNA]</scope>
    <source>
        <strain evidence="1 2">J2-2</strain>
    </source>
</reference>
<keyword evidence="2" id="KW-1185">Reference proteome</keyword>
<dbReference type="Gene3D" id="1.50.10.10">
    <property type="match status" value="1"/>
</dbReference>